<dbReference type="PROSITE" id="PS50089">
    <property type="entry name" value="ZF_RING_2"/>
    <property type="match status" value="1"/>
</dbReference>
<accession>A0ABD3ILA7</accession>
<sequence length="161" mass="18245">MNDLGSSFTLEAPPPTTTIHCGICMEDVRSISIFKTTERCDHSFCSRCMSSHIAAKIKDGAANVRCPKSDCRTMLDPITCKKLVSSVGFARRFARYYYPNLICREMIINECGGDGCNGSGWFRDEDIHLLERLAERQRWKRCPQCHIYVEFGGGCKDIVFE</sequence>
<evidence type="ECO:0000256" key="5">
    <source>
        <dbReference type="ARBA" id="ARBA00022737"/>
    </source>
</evidence>
<evidence type="ECO:0000259" key="10">
    <source>
        <dbReference type="PROSITE" id="PS50089"/>
    </source>
</evidence>
<evidence type="ECO:0000259" key="11">
    <source>
        <dbReference type="PROSITE" id="PS51873"/>
    </source>
</evidence>
<comment type="caution">
    <text evidence="12">The sequence shown here is derived from an EMBL/GenBank/DDBJ whole genome shotgun (WGS) entry which is preliminary data.</text>
</comment>
<dbReference type="InterPro" id="IPR044066">
    <property type="entry name" value="TRIAD_supradom"/>
</dbReference>
<keyword evidence="4" id="KW-0479">Metal-binding</keyword>
<evidence type="ECO:0008006" key="14">
    <source>
        <dbReference type="Google" id="ProtNLM"/>
    </source>
</evidence>
<dbReference type="InterPro" id="IPR031127">
    <property type="entry name" value="E3_UB_ligase_RBR"/>
</dbReference>
<dbReference type="GO" id="GO:0008270">
    <property type="term" value="F:zinc ion binding"/>
    <property type="evidence" value="ECO:0007669"/>
    <property type="project" value="UniProtKB-KW"/>
</dbReference>
<evidence type="ECO:0000313" key="12">
    <source>
        <dbReference type="EMBL" id="KAL3714591.1"/>
    </source>
</evidence>
<evidence type="ECO:0000313" key="13">
    <source>
        <dbReference type="Proteomes" id="UP001634007"/>
    </source>
</evidence>
<evidence type="ECO:0000256" key="4">
    <source>
        <dbReference type="ARBA" id="ARBA00022723"/>
    </source>
</evidence>
<evidence type="ECO:0000256" key="2">
    <source>
        <dbReference type="ARBA" id="ARBA00005884"/>
    </source>
</evidence>
<comment type="function">
    <text evidence="1">Might act as an E3 ubiquitin-protein ligase, or as part of E3 complex, which accepts ubiquitin from specific E2 ubiquitin-conjugating enzymes and then transfers it to substrates.</text>
</comment>
<evidence type="ECO:0000256" key="8">
    <source>
        <dbReference type="ARBA" id="ARBA00022833"/>
    </source>
</evidence>
<gene>
    <name evidence="12" type="ORF">ACJRO7_006494</name>
</gene>
<dbReference type="Pfam" id="PF00097">
    <property type="entry name" value="zf-C3HC4"/>
    <property type="match status" value="1"/>
</dbReference>
<feature type="domain" description="RING-type" evidence="11">
    <location>
        <begin position="17"/>
        <end position="161"/>
    </location>
</feature>
<name>A0ABD3ILA7_EUCGL</name>
<reference evidence="12 13" key="1">
    <citation type="submission" date="2024-11" db="EMBL/GenBank/DDBJ databases">
        <title>Chromosome-level genome assembly of Eucalyptus globulus Labill. provides insights into its genome evolution.</title>
        <authorList>
            <person name="Li X."/>
        </authorList>
    </citation>
    <scope>NUCLEOTIDE SEQUENCE [LARGE SCALE GENOMIC DNA]</scope>
    <source>
        <strain evidence="12">CL2024</strain>
        <tissue evidence="12">Fresh tender leaves</tissue>
    </source>
</reference>
<organism evidence="12 13">
    <name type="scientific">Eucalyptus globulus</name>
    <name type="common">Tasmanian blue gum</name>
    <dbReference type="NCBI Taxonomy" id="34317"/>
    <lineage>
        <taxon>Eukaryota</taxon>
        <taxon>Viridiplantae</taxon>
        <taxon>Streptophyta</taxon>
        <taxon>Embryophyta</taxon>
        <taxon>Tracheophyta</taxon>
        <taxon>Spermatophyta</taxon>
        <taxon>Magnoliopsida</taxon>
        <taxon>eudicotyledons</taxon>
        <taxon>Gunneridae</taxon>
        <taxon>Pentapetalae</taxon>
        <taxon>rosids</taxon>
        <taxon>malvids</taxon>
        <taxon>Myrtales</taxon>
        <taxon>Myrtaceae</taxon>
        <taxon>Myrtoideae</taxon>
        <taxon>Eucalypteae</taxon>
        <taxon>Eucalyptus</taxon>
    </lineage>
</organism>
<dbReference type="SUPFAM" id="SSF57850">
    <property type="entry name" value="RING/U-box"/>
    <property type="match status" value="1"/>
</dbReference>
<dbReference type="AlphaFoldDB" id="A0ABD3ILA7"/>
<evidence type="ECO:0000256" key="7">
    <source>
        <dbReference type="ARBA" id="ARBA00022786"/>
    </source>
</evidence>
<keyword evidence="3" id="KW-0808">Transferase</keyword>
<comment type="similarity">
    <text evidence="2">Belongs to the RBR family. Ariadne subfamily.</text>
</comment>
<dbReference type="InterPro" id="IPR013083">
    <property type="entry name" value="Znf_RING/FYVE/PHD"/>
</dbReference>
<dbReference type="InterPro" id="IPR001841">
    <property type="entry name" value="Znf_RING"/>
</dbReference>
<evidence type="ECO:0000256" key="1">
    <source>
        <dbReference type="ARBA" id="ARBA00003976"/>
    </source>
</evidence>
<dbReference type="Proteomes" id="UP001634007">
    <property type="component" value="Unassembled WGS sequence"/>
</dbReference>
<feature type="domain" description="RING-type" evidence="10">
    <location>
        <begin position="21"/>
        <end position="67"/>
    </location>
</feature>
<keyword evidence="13" id="KW-1185">Reference proteome</keyword>
<evidence type="ECO:0000256" key="3">
    <source>
        <dbReference type="ARBA" id="ARBA00022679"/>
    </source>
</evidence>
<evidence type="ECO:0000256" key="9">
    <source>
        <dbReference type="PROSITE-ProRule" id="PRU00175"/>
    </source>
</evidence>
<dbReference type="InterPro" id="IPR017907">
    <property type="entry name" value="Znf_RING_CS"/>
</dbReference>
<evidence type="ECO:0000256" key="6">
    <source>
        <dbReference type="ARBA" id="ARBA00022771"/>
    </source>
</evidence>
<dbReference type="PROSITE" id="PS00518">
    <property type="entry name" value="ZF_RING_1"/>
    <property type="match status" value="1"/>
</dbReference>
<dbReference type="GO" id="GO:0016740">
    <property type="term" value="F:transferase activity"/>
    <property type="evidence" value="ECO:0007669"/>
    <property type="project" value="UniProtKB-KW"/>
</dbReference>
<keyword evidence="8" id="KW-0862">Zinc</keyword>
<proteinExistence type="inferred from homology"/>
<dbReference type="EMBL" id="JBJKBG010000011">
    <property type="protein sequence ID" value="KAL3714591.1"/>
    <property type="molecule type" value="Genomic_DNA"/>
</dbReference>
<keyword evidence="5" id="KW-0677">Repeat</keyword>
<keyword evidence="6 9" id="KW-0863">Zinc-finger</keyword>
<dbReference type="PANTHER" id="PTHR11685">
    <property type="entry name" value="RBR FAMILY RING FINGER AND IBR DOMAIN-CONTAINING"/>
    <property type="match status" value="1"/>
</dbReference>
<dbReference type="Gene3D" id="3.30.40.10">
    <property type="entry name" value="Zinc/RING finger domain, C3HC4 (zinc finger)"/>
    <property type="match status" value="1"/>
</dbReference>
<protein>
    <recommendedName>
        <fullName evidence="14">RING-type domain-containing protein</fullName>
    </recommendedName>
</protein>
<dbReference type="InterPro" id="IPR018957">
    <property type="entry name" value="Znf_C3HC4_RING-type"/>
</dbReference>
<dbReference type="PROSITE" id="PS51873">
    <property type="entry name" value="TRIAD"/>
    <property type="match status" value="1"/>
</dbReference>
<keyword evidence="7" id="KW-0833">Ubl conjugation pathway</keyword>